<dbReference type="InterPro" id="IPR031939">
    <property type="entry name" value="Adhesin_E-like"/>
</dbReference>
<reference evidence="10 11" key="1">
    <citation type="submission" date="2017-06" db="EMBL/GenBank/DDBJ databases">
        <title>Azoarcus.</title>
        <authorList>
            <person name="Woo J.-H."/>
            <person name="Kim H.-S."/>
        </authorList>
    </citation>
    <scope>NUCLEOTIDE SEQUENCE [LARGE SCALE GENOMIC DNA]</scope>
    <source>
        <strain evidence="10 11">TSPY31</strain>
    </source>
</reference>
<dbReference type="RefSeq" id="WP_108949579.1">
    <property type="nucleotide sequence ID" value="NZ_CP022187.1"/>
</dbReference>
<comment type="similarity">
    <text evidence="1">Belongs to the alpha-carbonic anhydrase family.</text>
</comment>
<dbReference type="AlphaFoldDB" id="A0A2U8GSA8"/>
<evidence type="ECO:0000256" key="7">
    <source>
        <dbReference type="SAM" id="MobiDB-lite"/>
    </source>
</evidence>
<dbReference type="GO" id="GO:0008270">
    <property type="term" value="F:zinc ion binding"/>
    <property type="evidence" value="ECO:0007669"/>
    <property type="project" value="InterPro"/>
</dbReference>
<evidence type="ECO:0000313" key="10">
    <source>
        <dbReference type="EMBL" id="AWI75876.1"/>
    </source>
</evidence>
<dbReference type="PANTHER" id="PTHR18952:SF265">
    <property type="entry name" value="CARBONIC ANHYDRASE"/>
    <property type="match status" value="1"/>
</dbReference>
<gene>
    <name evidence="10" type="ORF">CEW83_12155</name>
</gene>
<evidence type="ECO:0000256" key="6">
    <source>
        <dbReference type="ARBA" id="ARBA00048348"/>
    </source>
</evidence>
<dbReference type="EC" id="4.2.1.1" evidence="2"/>
<dbReference type="InterPro" id="IPR001148">
    <property type="entry name" value="CA_dom"/>
</dbReference>
<keyword evidence="8" id="KW-0732">Signal</keyword>
<dbReference type="InterPro" id="IPR023561">
    <property type="entry name" value="Carbonic_anhydrase_a-class"/>
</dbReference>
<accession>A0A2U8GSA8</accession>
<dbReference type="GO" id="GO:0004089">
    <property type="term" value="F:carbonate dehydratase activity"/>
    <property type="evidence" value="ECO:0007669"/>
    <property type="project" value="UniProtKB-EC"/>
</dbReference>
<dbReference type="SMART" id="SM01057">
    <property type="entry name" value="Carb_anhydrase"/>
    <property type="match status" value="1"/>
</dbReference>
<dbReference type="InterPro" id="IPR041891">
    <property type="entry name" value="Alpha_CA_prokaryot-like"/>
</dbReference>
<proteinExistence type="inferred from homology"/>
<dbReference type="Gene3D" id="3.10.200.10">
    <property type="entry name" value="Alpha carbonic anhydrase"/>
    <property type="match status" value="1"/>
</dbReference>
<evidence type="ECO:0000256" key="2">
    <source>
        <dbReference type="ARBA" id="ARBA00012925"/>
    </source>
</evidence>
<evidence type="ECO:0000259" key="9">
    <source>
        <dbReference type="PROSITE" id="PS51144"/>
    </source>
</evidence>
<dbReference type="Proteomes" id="UP000244930">
    <property type="component" value="Chromosome"/>
</dbReference>
<dbReference type="CDD" id="cd03124">
    <property type="entry name" value="alpha_CA_prokaryotic_like"/>
    <property type="match status" value="1"/>
</dbReference>
<feature type="compositionally biased region" description="Basic and acidic residues" evidence="7">
    <location>
        <begin position="286"/>
        <end position="299"/>
    </location>
</feature>
<evidence type="ECO:0000313" key="11">
    <source>
        <dbReference type="Proteomes" id="UP000244930"/>
    </source>
</evidence>
<sequence length="568" mass="61650">MTTPFPPHSSLRYLLLAAALLVSAPVDAADWQKVLSDKGRTIEIDRASIFDSDRGTKVSWGRVVLGNEEAAQAGYRTVKALNRYDCRNSSFFTIKRVYLDAAERVLREESVADQTPVVVTRNSVDERMWREVCKPPGLADLEKIADAASQSAAAASAETRPVAAVPPLVQPPAKPPVAATAKVEHRPQPPVATPREKMPAKAAAPAVAAPPVKDTPAEALIKEKAAAEVAPEPTPAAMPIPSIRPNLAPLVAKDAVKDAPTKPEAVEPKPAMRISAPAPAKVEPPPPRDKVAETVKKEAAPPTRPPRPAAKPKAPVVKKEPKAAPEVKTQVKPSPSLTVEQVKGEGWSYGGDTGPERWGSLRPDWKICSEGKRQSPINLQNGVAVDLDPVKFDYRATRFRTTDTGNLLRVSVGEGMSIEVRGRRYELEHLTLHRPSEERVGGGASDMAVHFHHRSAEGRQAIVAVLLERGEQPNAMLQAVLNNLPLEKGNTYMPDVTIDLAAFLPTQPAHFLYMGSQTTPPCTEDVLWVVMKQTVSLSDDQLAIFNRLYPRNSRPIQPTNGRLVLESR</sequence>
<dbReference type="Pfam" id="PF00194">
    <property type="entry name" value="Carb_anhydrase"/>
    <property type="match status" value="1"/>
</dbReference>
<evidence type="ECO:0000256" key="1">
    <source>
        <dbReference type="ARBA" id="ARBA00010718"/>
    </source>
</evidence>
<keyword evidence="11" id="KW-1185">Reference proteome</keyword>
<keyword evidence="5" id="KW-0456">Lyase</keyword>
<dbReference type="EMBL" id="CP022187">
    <property type="protein sequence ID" value="AWI75876.1"/>
    <property type="molecule type" value="Genomic_DNA"/>
</dbReference>
<feature type="domain" description="Alpha-carbonic anhydrase" evidence="9">
    <location>
        <begin position="345"/>
        <end position="568"/>
    </location>
</feature>
<dbReference type="InterPro" id="IPR036398">
    <property type="entry name" value="CA_dom_sf"/>
</dbReference>
<dbReference type="SUPFAM" id="SSF51069">
    <property type="entry name" value="Carbonic anhydrase"/>
    <property type="match status" value="1"/>
</dbReference>
<dbReference type="PANTHER" id="PTHR18952">
    <property type="entry name" value="CARBONIC ANHYDRASE"/>
    <property type="match status" value="1"/>
</dbReference>
<evidence type="ECO:0000256" key="3">
    <source>
        <dbReference type="ARBA" id="ARBA00022723"/>
    </source>
</evidence>
<evidence type="ECO:0000256" key="5">
    <source>
        <dbReference type="ARBA" id="ARBA00023239"/>
    </source>
</evidence>
<dbReference type="KEGG" id="acom:CEW83_12155"/>
<feature type="region of interest" description="Disordered" evidence="7">
    <location>
        <begin position="259"/>
        <end position="356"/>
    </location>
</feature>
<dbReference type="Pfam" id="PF16747">
    <property type="entry name" value="Adhesin_E"/>
    <property type="match status" value="1"/>
</dbReference>
<protein>
    <recommendedName>
        <fullName evidence="2">carbonic anhydrase</fullName>
        <ecNumber evidence="2">4.2.1.1</ecNumber>
    </recommendedName>
</protein>
<evidence type="ECO:0000256" key="4">
    <source>
        <dbReference type="ARBA" id="ARBA00022833"/>
    </source>
</evidence>
<keyword evidence="4" id="KW-0862">Zinc</keyword>
<evidence type="ECO:0000256" key="8">
    <source>
        <dbReference type="SAM" id="SignalP"/>
    </source>
</evidence>
<name>A0A2U8GSA8_9RHOO</name>
<dbReference type="PROSITE" id="PS51144">
    <property type="entry name" value="ALPHA_CA_2"/>
    <property type="match status" value="1"/>
</dbReference>
<comment type="catalytic activity">
    <reaction evidence="6">
        <text>hydrogencarbonate + H(+) = CO2 + H2O</text>
        <dbReference type="Rhea" id="RHEA:10748"/>
        <dbReference type="ChEBI" id="CHEBI:15377"/>
        <dbReference type="ChEBI" id="CHEBI:15378"/>
        <dbReference type="ChEBI" id="CHEBI:16526"/>
        <dbReference type="ChEBI" id="CHEBI:17544"/>
        <dbReference type="EC" id="4.2.1.1"/>
    </reaction>
</comment>
<feature type="chain" id="PRO_5015949737" description="carbonic anhydrase" evidence="8">
    <location>
        <begin position="29"/>
        <end position="568"/>
    </location>
</feature>
<feature type="signal peptide" evidence="8">
    <location>
        <begin position="1"/>
        <end position="28"/>
    </location>
</feature>
<feature type="region of interest" description="Disordered" evidence="7">
    <location>
        <begin position="180"/>
        <end position="200"/>
    </location>
</feature>
<organism evidence="10 11">
    <name type="scientific">Parazoarcus communis</name>
    <dbReference type="NCBI Taxonomy" id="41977"/>
    <lineage>
        <taxon>Bacteria</taxon>
        <taxon>Pseudomonadati</taxon>
        <taxon>Pseudomonadota</taxon>
        <taxon>Betaproteobacteria</taxon>
        <taxon>Rhodocyclales</taxon>
        <taxon>Zoogloeaceae</taxon>
        <taxon>Parazoarcus</taxon>
    </lineage>
</organism>
<keyword evidence="3" id="KW-0479">Metal-binding</keyword>